<protein>
    <submittedName>
        <fullName evidence="3">PapD_N domain-containing protein</fullName>
    </submittedName>
</protein>
<reference evidence="1 2" key="2">
    <citation type="submission" date="2018-11" db="EMBL/GenBank/DDBJ databases">
        <authorList>
            <consortium name="Pathogen Informatics"/>
        </authorList>
    </citation>
    <scope>NUCLEOTIDE SEQUENCE [LARGE SCALE GENOMIC DNA]</scope>
</reference>
<evidence type="ECO:0000313" key="1">
    <source>
        <dbReference type="EMBL" id="VDO11977.1"/>
    </source>
</evidence>
<name>A0A0R3TW06_RODNA</name>
<evidence type="ECO:0000313" key="2">
    <source>
        <dbReference type="Proteomes" id="UP000278807"/>
    </source>
</evidence>
<organism evidence="3">
    <name type="scientific">Rodentolepis nana</name>
    <name type="common">Dwarf tapeworm</name>
    <name type="synonym">Hymenolepis nana</name>
    <dbReference type="NCBI Taxonomy" id="102285"/>
    <lineage>
        <taxon>Eukaryota</taxon>
        <taxon>Metazoa</taxon>
        <taxon>Spiralia</taxon>
        <taxon>Lophotrochozoa</taxon>
        <taxon>Platyhelminthes</taxon>
        <taxon>Cestoda</taxon>
        <taxon>Eucestoda</taxon>
        <taxon>Cyclophyllidea</taxon>
        <taxon>Hymenolepididae</taxon>
        <taxon>Rodentolepis</taxon>
    </lineage>
</organism>
<gene>
    <name evidence="1" type="ORF">HNAJ_LOCUS12018</name>
</gene>
<accession>A0A0R3TW06</accession>
<dbReference type="Proteomes" id="UP000278807">
    <property type="component" value="Unassembled WGS sequence"/>
</dbReference>
<sequence length="179" mass="19703">MMISGETSQVLSVTSDASMQVGSRLVPLAIGVSPVQLENIEISLTNLGKPISGPMSLVSTVLYPAQVEFQSTLVDGQNEIEMIPIEQLEYINLKSSRSEAMVQYTSSSSDVITKIIIPERPNFLPASIIMETGQFDGHHRMPHITSQYWVCDLLSNRMRNQTITIRAKPATLDYSSGKS</sequence>
<dbReference type="WBParaSite" id="HNAJ_0001202901-mRNA-1">
    <property type="protein sequence ID" value="HNAJ_0001202901-mRNA-1"/>
    <property type="gene ID" value="HNAJ_0001202901"/>
</dbReference>
<evidence type="ECO:0000313" key="3">
    <source>
        <dbReference type="WBParaSite" id="HNAJ_0001202901-mRNA-1"/>
    </source>
</evidence>
<dbReference type="EMBL" id="UZAE01013968">
    <property type="protein sequence ID" value="VDO11977.1"/>
    <property type="molecule type" value="Genomic_DNA"/>
</dbReference>
<dbReference type="AlphaFoldDB" id="A0A0R3TW06"/>
<keyword evidence="2" id="KW-1185">Reference proteome</keyword>
<dbReference type="STRING" id="102285.A0A0R3TW06"/>
<reference evidence="3" key="1">
    <citation type="submission" date="2017-02" db="UniProtKB">
        <authorList>
            <consortium name="WormBaseParasite"/>
        </authorList>
    </citation>
    <scope>IDENTIFICATION</scope>
</reference>
<proteinExistence type="predicted"/>